<keyword evidence="2" id="KW-1185">Reference proteome</keyword>
<comment type="caution">
    <text evidence="1">The sequence shown here is derived from an EMBL/GenBank/DDBJ whole genome shotgun (WGS) entry which is preliminary data.</text>
</comment>
<evidence type="ECO:0000313" key="1">
    <source>
        <dbReference type="EMBL" id="KAJ8669367.1"/>
    </source>
</evidence>
<organism evidence="1 2">
    <name type="scientific">Eretmocerus hayati</name>
    <dbReference type="NCBI Taxonomy" id="131215"/>
    <lineage>
        <taxon>Eukaryota</taxon>
        <taxon>Metazoa</taxon>
        <taxon>Ecdysozoa</taxon>
        <taxon>Arthropoda</taxon>
        <taxon>Hexapoda</taxon>
        <taxon>Insecta</taxon>
        <taxon>Pterygota</taxon>
        <taxon>Neoptera</taxon>
        <taxon>Endopterygota</taxon>
        <taxon>Hymenoptera</taxon>
        <taxon>Apocrita</taxon>
        <taxon>Proctotrupomorpha</taxon>
        <taxon>Chalcidoidea</taxon>
        <taxon>Aphelinidae</taxon>
        <taxon>Aphelininae</taxon>
        <taxon>Eretmocerus</taxon>
    </lineage>
</organism>
<sequence length="407" mass="46859">MFRDTPKLVIEDPAAPTTAFAANIRMEDLFEKLKLLNYDNEFVQGLKMKYISRHYFVIPTNPGEQFYMFTALAAWLIRKAGKKFDPPQESDDPNSTISNILEFLKEIDITVEFSPSKLKQGVGEHAVYVLDSLADYAIKASKFKWEKVQIPPDETEVEPEIEEEDAELILEKVDEEMVIEYDDEEDDVVHVDDITKMYKENSSHKQKLDKILQSTVDAEEWKLELERVLPELKLTIDADARNWKAHLNKMKELHSSMDQDLSGTTGQLEKLSTDIARTLEKINTRETELNRQLEPQLQELRGLQEELSRVKEKYRDISGGVTERTRTLNKLTEELELVKKEMDERGSSMTDGTPLINIKKTISKMKSEISEMSIRIGVLEYSLTCSRVRDRVQLQEDMNSSGSVVSV</sequence>
<reference evidence="1" key="1">
    <citation type="submission" date="2023-04" db="EMBL/GenBank/DDBJ databases">
        <title>A chromosome-level genome assembly of the parasitoid wasp Eretmocerus hayati.</title>
        <authorList>
            <person name="Zhong Y."/>
            <person name="Liu S."/>
            <person name="Liu Y."/>
        </authorList>
    </citation>
    <scope>NUCLEOTIDE SEQUENCE</scope>
    <source>
        <strain evidence="1">ZJU_SS_LIU_2023</strain>
    </source>
</reference>
<dbReference type="EMBL" id="CM056743">
    <property type="protein sequence ID" value="KAJ8669367.1"/>
    <property type="molecule type" value="Genomic_DNA"/>
</dbReference>
<name>A0ACC2NE39_9HYME</name>
<gene>
    <name evidence="1" type="ORF">QAD02_000626</name>
</gene>
<proteinExistence type="predicted"/>
<evidence type="ECO:0000313" key="2">
    <source>
        <dbReference type="Proteomes" id="UP001239111"/>
    </source>
</evidence>
<protein>
    <submittedName>
        <fullName evidence="1">Uncharacterized protein</fullName>
    </submittedName>
</protein>
<accession>A0ACC2NE39</accession>
<dbReference type="Proteomes" id="UP001239111">
    <property type="component" value="Chromosome 3"/>
</dbReference>